<evidence type="ECO:0000256" key="12">
    <source>
        <dbReference type="ARBA" id="ARBA00022786"/>
    </source>
</evidence>
<dbReference type="GO" id="GO:0070936">
    <property type="term" value="P:protein K48-linked ubiquitination"/>
    <property type="evidence" value="ECO:0007669"/>
    <property type="project" value="TreeGrafter"/>
</dbReference>
<evidence type="ECO:0000256" key="6">
    <source>
        <dbReference type="ARBA" id="ARBA00012483"/>
    </source>
</evidence>
<evidence type="ECO:0000256" key="1">
    <source>
        <dbReference type="ARBA" id="ARBA00000900"/>
    </source>
</evidence>
<evidence type="ECO:0000256" key="17">
    <source>
        <dbReference type="PROSITE-ProRule" id="PRU00175"/>
    </source>
</evidence>
<name>A0A1B7TEI4_9ASCO</name>
<keyword evidence="13" id="KW-0862">Zinc</keyword>
<dbReference type="Gene3D" id="3.30.40.10">
    <property type="entry name" value="Zinc/RING finger domain, C3HC4 (zinc finger)"/>
    <property type="match status" value="2"/>
</dbReference>
<evidence type="ECO:0000256" key="16">
    <source>
        <dbReference type="ARBA" id="ARBA00023288"/>
    </source>
</evidence>
<keyword evidence="21" id="KW-1185">Reference proteome</keyword>
<dbReference type="GO" id="GO:0043161">
    <property type="term" value="P:proteasome-mediated ubiquitin-dependent protein catabolic process"/>
    <property type="evidence" value="ECO:0007669"/>
    <property type="project" value="TreeGrafter"/>
</dbReference>
<dbReference type="GO" id="GO:0061630">
    <property type="term" value="F:ubiquitin protein ligase activity"/>
    <property type="evidence" value="ECO:0007669"/>
    <property type="project" value="UniProtKB-EC"/>
</dbReference>
<evidence type="ECO:0000256" key="3">
    <source>
        <dbReference type="ARBA" id="ARBA00004177"/>
    </source>
</evidence>
<comment type="subcellular location">
    <subcellularLocation>
        <location evidence="3">Endosome</location>
    </subcellularLocation>
    <subcellularLocation>
        <location evidence="4">Lysosome</location>
    </subcellularLocation>
    <subcellularLocation>
        <location evidence="2">Membrane</location>
        <topology evidence="2">Peripheral membrane protein</topology>
    </subcellularLocation>
</comment>
<dbReference type="OrthoDB" id="660555at2759"/>
<evidence type="ECO:0000256" key="2">
    <source>
        <dbReference type="ARBA" id="ARBA00004170"/>
    </source>
</evidence>
<dbReference type="EC" id="2.3.2.27" evidence="6"/>
<dbReference type="InterPro" id="IPR017455">
    <property type="entry name" value="Znf_FYVE-rel"/>
</dbReference>
<dbReference type="GO" id="GO:0005768">
    <property type="term" value="C:endosome"/>
    <property type="evidence" value="ECO:0007669"/>
    <property type="project" value="UniProtKB-SubCell"/>
</dbReference>
<dbReference type="SMART" id="SM00064">
    <property type="entry name" value="FYVE"/>
    <property type="match status" value="1"/>
</dbReference>
<feature type="domain" description="RING-type" evidence="18">
    <location>
        <begin position="197"/>
        <end position="255"/>
    </location>
</feature>
<sequence length="258" mass="29779">MSVNISEPTPVSNDQILQYSNNIGNNNKNGFINDNSVWVPDSFSNNCLKCNSQFIPFFNGKHHCRICGLLYCDDCCSNFLYYQTEKIIPLKSPYEEENKNGPYRTCNSCYEEFKKASLVKTTSFDNSTKKNYKKEEECPVCGKSVSKTGHGTVEECFTKTTNDYQNRKNSNNRMLVYNMTLEEIEKHQLTSNGDFDCPICFEDFCSGDKVGRLECLCLYHYDCIKSWFEKKRSKLGNNHDDLTVQISRNWCPMHDALS</sequence>
<dbReference type="InterPro" id="IPR000306">
    <property type="entry name" value="Znf_FYVE"/>
</dbReference>
<dbReference type="Pfam" id="PF13639">
    <property type="entry name" value="zf-RING_2"/>
    <property type="match status" value="1"/>
</dbReference>
<dbReference type="InterPro" id="IPR001841">
    <property type="entry name" value="Znf_RING"/>
</dbReference>
<dbReference type="SUPFAM" id="SSF57850">
    <property type="entry name" value="RING/U-box"/>
    <property type="match status" value="1"/>
</dbReference>
<keyword evidence="12" id="KW-0833">Ubl conjugation pathway</keyword>
<keyword evidence="11 17" id="KW-0863">Zinc-finger</keyword>
<dbReference type="Pfam" id="PF01363">
    <property type="entry name" value="FYVE"/>
    <property type="match status" value="1"/>
</dbReference>
<keyword evidence="16" id="KW-0449">Lipoprotein</keyword>
<evidence type="ECO:0000256" key="11">
    <source>
        <dbReference type="ARBA" id="ARBA00022771"/>
    </source>
</evidence>
<keyword evidence="7" id="KW-0808">Transferase</keyword>
<evidence type="ECO:0000256" key="7">
    <source>
        <dbReference type="ARBA" id="ARBA00022679"/>
    </source>
</evidence>
<evidence type="ECO:0000256" key="15">
    <source>
        <dbReference type="ARBA" id="ARBA00023228"/>
    </source>
</evidence>
<dbReference type="Proteomes" id="UP000092321">
    <property type="component" value="Unassembled WGS sequence"/>
</dbReference>
<dbReference type="GO" id="GO:0008270">
    <property type="term" value="F:zinc ion binding"/>
    <property type="evidence" value="ECO:0007669"/>
    <property type="project" value="UniProtKB-KW"/>
</dbReference>
<evidence type="ECO:0000256" key="14">
    <source>
        <dbReference type="ARBA" id="ARBA00023136"/>
    </source>
</evidence>
<dbReference type="InterPro" id="IPR013083">
    <property type="entry name" value="Znf_RING/FYVE/PHD"/>
</dbReference>
<dbReference type="GO" id="GO:0032266">
    <property type="term" value="F:phosphatidylinositol-3-phosphate binding"/>
    <property type="evidence" value="ECO:0007669"/>
    <property type="project" value="UniProtKB-ARBA"/>
</dbReference>
<keyword evidence="10" id="KW-0967">Endosome</keyword>
<dbReference type="InterPro" id="IPR011011">
    <property type="entry name" value="Znf_FYVE_PHD"/>
</dbReference>
<organism evidence="20 21">
    <name type="scientific">Hanseniaspora valbyensis NRRL Y-1626</name>
    <dbReference type="NCBI Taxonomy" id="766949"/>
    <lineage>
        <taxon>Eukaryota</taxon>
        <taxon>Fungi</taxon>
        <taxon>Dikarya</taxon>
        <taxon>Ascomycota</taxon>
        <taxon>Saccharomycotina</taxon>
        <taxon>Saccharomycetes</taxon>
        <taxon>Saccharomycodales</taxon>
        <taxon>Saccharomycodaceae</taxon>
        <taxon>Hanseniaspora</taxon>
    </lineage>
</organism>
<dbReference type="SMART" id="SM00184">
    <property type="entry name" value="RING"/>
    <property type="match status" value="1"/>
</dbReference>
<reference evidence="21" key="1">
    <citation type="journal article" date="2016" name="Proc. Natl. Acad. Sci. U.S.A.">
        <title>Comparative genomics of biotechnologically important yeasts.</title>
        <authorList>
            <person name="Riley R."/>
            <person name="Haridas S."/>
            <person name="Wolfe K.H."/>
            <person name="Lopes M.R."/>
            <person name="Hittinger C.T."/>
            <person name="Goeker M."/>
            <person name="Salamov A.A."/>
            <person name="Wisecaver J.H."/>
            <person name="Long T.M."/>
            <person name="Calvey C.H."/>
            <person name="Aerts A.L."/>
            <person name="Barry K.W."/>
            <person name="Choi C."/>
            <person name="Clum A."/>
            <person name="Coughlan A.Y."/>
            <person name="Deshpande S."/>
            <person name="Douglass A.P."/>
            <person name="Hanson S.J."/>
            <person name="Klenk H.-P."/>
            <person name="LaButti K.M."/>
            <person name="Lapidus A."/>
            <person name="Lindquist E.A."/>
            <person name="Lipzen A.M."/>
            <person name="Meier-Kolthoff J.P."/>
            <person name="Ohm R.A."/>
            <person name="Otillar R.P."/>
            <person name="Pangilinan J.L."/>
            <person name="Peng Y."/>
            <person name="Rokas A."/>
            <person name="Rosa C.A."/>
            <person name="Scheuner C."/>
            <person name="Sibirny A.A."/>
            <person name="Slot J.C."/>
            <person name="Stielow J.B."/>
            <person name="Sun H."/>
            <person name="Kurtzman C.P."/>
            <person name="Blackwell M."/>
            <person name="Grigoriev I.V."/>
            <person name="Jeffries T.W."/>
        </authorList>
    </citation>
    <scope>NUCLEOTIDE SEQUENCE [LARGE SCALE GENOMIC DNA]</scope>
    <source>
        <strain evidence="21">NRRL Y-1626</strain>
    </source>
</reference>
<gene>
    <name evidence="20" type="ORF">HANVADRAFT_24003</name>
</gene>
<comment type="caution">
    <text evidence="20">The sequence shown here is derived from an EMBL/GenBank/DDBJ whole genome shotgun (WGS) entry which is preliminary data.</text>
</comment>
<dbReference type="GO" id="GO:0098588">
    <property type="term" value="C:bounding membrane of organelle"/>
    <property type="evidence" value="ECO:0007669"/>
    <property type="project" value="UniProtKB-ARBA"/>
</dbReference>
<evidence type="ECO:0000259" key="19">
    <source>
        <dbReference type="PROSITE" id="PS50178"/>
    </source>
</evidence>
<protein>
    <recommendedName>
        <fullName evidence="6">RING-type E3 ubiquitin transferase</fullName>
        <ecNumber evidence="6">2.3.2.27</ecNumber>
    </recommendedName>
</protein>
<evidence type="ECO:0000256" key="9">
    <source>
        <dbReference type="ARBA" id="ARBA00022723"/>
    </source>
</evidence>
<evidence type="ECO:0000256" key="10">
    <source>
        <dbReference type="ARBA" id="ARBA00022753"/>
    </source>
</evidence>
<keyword evidence="9" id="KW-0479">Metal-binding</keyword>
<evidence type="ECO:0000259" key="18">
    <source>
        <dbReference type="PROSITE" id="PS50089"/>
    </source>
</evidence>
<evidence type="ECO:0000313" key="21">
    <source>
        <dbReference type="Proteomes" id="UP000092321"/>
    </source>
</evidence>
<feature type="domain" description="FYVE-type" evidence="19">
    <location>
        <begin position="41"/>
        <end position="114"/>
    </location>
</feature>
<dbReference type="PROSITE" id="PS50178">
    <property type="entry name" value="ZF_FYVE"/>
    <property type="match status" value="1"/>
</dbReference>
<dbReference type="PROSITE" id="PS50089">
    <property type="entry name" value="ZF_RING_2"/>
    <property type="match status" value="1"/>
</dbReference>
<proteinExistence type="predicted"/>
<evidence type="ECO:0000256" key="8">
    <source>
        <dbReference type="ARBA" id="ARBA00022707"/>
    </source>
</evidence>
<dbReference type="SUPFAM" id="SSF57903">
    <property type="entry name" value="FYVE/PHD zinc finger"/>
    <property type="match status" value="1"/>
</dbReference>
<comment type="catalytic activity">
    <reaction evidence="1">
        <text>S-ubiquitinyl-[E2 ubiquitin-conjugating enzyme]-L-cysteine + [acceptor protein]-L-lysine = [E2 ubiquitin-conjugating enzyme]-L-cysteine + N(6)-ubiquitinyl-[acceptor protein]-L-lysine.</text>
        <dbReference type="EC" id="2.3.2.27"/>
    </reaction>
</comment>
<evidence type="ECO:0000256" key="4">
    <source>
        <dbReference type="ARBA" id="ARBA00004371"/>
    </source>
</evidence>
<evidence type="ECO:0000256" key="13">
    <source>
        <dbReference type="ARBA" id="ARBA00022833"/>
    </source>
</evidence>
<evidence type="ECO:0000256" key="5">
    <source>
        <dbReference type="ARBA" id="ARBA00004906"/>
    </source>
</evidence>
<keyword evidence="15" id="KW-0458">Lysosome</keyword>
<comment type="pathway">
    <text evidence="5">Protein modification; protein ubiquitination.</text>
</comment>
<dbReference type="EMBL" id="LXPE01000011">
    <property type="protein sequence ID" value="OBA27108.1"/>
    <property type="molecule type" value="Genomic_DNA"/>
</dbReference>
<keyword evidence="8" id="KW-0519">Myristate</keyword>
<dbReference type="PANTHER" id="PTHR46661">
    <property type="entry name" value="E3 UBIQUITIN-PROTEIN LIGASE ZNRF1-LIKE PROTEIN"/>
    <property type="match status" value="1"/>
</dbReference>
<accession>A0A1B7TEI4</accession>
<dbReference type="PANTHER" id="PTHR46661:SF4">
    <property type="entry name" value="RING-TYPE DOMAIN-CONTAINING PROTEIN"/>
    <property type="match status" value="1"/>
</dbReference>
<keyword evidence="14" id="KW-0472">Membrane</keyword>
<dbReference type="AlphaFoldDB" id="A0A1B7TEI4"/>
<evidence type="ECO:0000313" key="20">
    <source>
        <dbReference type="EMBL" id="OBA27108.1"/>
    </source>
</evidence>
<dbReference type="InterPro" id="IPR051878">
    <property type="entry name" value="ZNRF_ubiq-protein_ligase"/>
</dbReference>